<dbReference type="KEGG" id="vg:1260857"/>
<organism evidence="1">
    <name type="scientific">Acholeplasma phage MV-L51</name>
    <dbReference type="NCBI Taxonomy" id="1977403"/>
    <lineage>
        <taxon>Viruses</taxon>
        <taxon>Monodnaviria</taxon>
        <taxon>Loebvirae</taxon>
        <taxon>Hofneiviricota</taxon>
        <taxon>Faserviricetes</taxon>
        <taxon>Tubulavirales</taxon>
        <taxon>Plectroviridae</taxon>
        <taxon>Plectrovirus</taxon>
        <taxon>Plectrovirus L51</taxon>
    </lineage>
</organism>
<accession>Q04394</accession>
<dbReference type="GeneID" id="1260857"/>
<dbReference type="RefSeq" id="NP_039816.1">
    <property type="nucleotide sequence ID" value="NC_001341.1"/>
</dbReference>
<dbReference type="PIR" id="S21968">
    <property type="entry name" value="S21968"/>
</dbReference>
<protein>
    <submittedName>
        <fullName evidence="1">Uncharacterized protein</fullName>
    </submittedName>
</protein>
<name>Q04394_9VIRU</name>
<proteinExistence type="predicted"/>
<keyword evidence="2" id="KW-1185">Reference proteome</keyword>
<evidence type="ECO:0000313" key="1">
    <source>
        <dbReference type="EMBL" id="CAA41651.1"/>
    </source>
</evidence>
<reference evidence="1" key="1">
    <citation type="submission" date="1991-04" db="EMBL/GenBank/DDBJ databases">
        <title>Sequence analysis of the ss-DNA of MV-L1- an Acholeplasma virus.</title>
        <authorList>
            <person name="Jaeger M."/>
            <person name="Klotz G."/>
        </authorList>
    </citation>
    <scope>NUCLEOTIDE SEQUENCE [LARGE SCALE GENOMIC DNA]</scope>
    <source>
        <strain evidence="1">JA-1</strain>
    </source>
</reference>
<dbReference type="EMBL" id="X58839">
    <property type="protein sequence ID" value="CAA41651.1"/>
    <property type="molecule type" value="Genomic_DNA"/>
</dbReference>
<dbReference type="Proteomes" id="UP000001049">
    <property type="component" value="Segment"/>
</dbReference>
<sequence>MKFQKIHKYEGLDLFLSDVQTALPKQTSFTHWLPVFFGLAGQLYNMLIIINSQEFERPWVKLRGQQDKYYRAIKTTPFNKSFIQKYVWNEIPILKNYIFIKIRSYSELQSAQQNVLPFNAIGLINEGSKHLVLTAGQATKEQFEATYGEIKERTIVINKKHIMYDSRIFHKYFYGITAQGAIELYNKIESLTPPNFIKQNARGRKRYLLLRNKCPVGIIKSLVAVCQGLDVIKDGMALKLLENSFCSKKHKAYDTLKALRITKNLN</sequence>
<evidence type="ECO:0000313" key="2">
    <source>
        <dbReference type="Proteomes" id="UP000001049"/>
    </source>
</evidence>